<protein>
    <recommendedName>
        <fullName evidence="2">CCHC-type domain-containing protein</fullName>
    </recommendedName>
</protein>
<keyword evidence="1" id="KW-0479">Metal-binding</keyword>
<organism evidence="3 4">
    <name type="scientific">Trichomalopsis sarcophagae</name>
    <dbReference type="NCBI Taxonomy" id="543379"/>
    <lineage>
        <taxon>Eukaryota</taxon>
        <taxon>Metazoa</taxon>
        <taxon>Ecdysozoa</taxon>
        <taxon>Arthropoda</taxon>
        <taxon>Hexapoda</taxon>
        <taxon>Insecta</taxon>
        <taxon>Pterygota</taxon>
        <taxon>Neoptera</taxon>
        <taxon>Endopterygota</taxon>
        <taxon>Hymenoptera</taxon>
        <taxon>Apocrita</taxon>
        <taxon>Proctotrupomorpha</taxon>
        <taxon>Chalcidoidea</taxon>
        <taxon>Pteromalidae</taxon>
        <taxon>Pteromalinae</taxon>
        <taxon>Trichomalopsis</taxon>
    </lineage>
</organism>
<accession>A0A232EFE0</accession>
<comment type="caution">
    <text evidence="3">The sequence shown here is derived from an EMBL/GenBank/DDBJ whole genome shotgun (WGS) entry which is preliminary data.</text>
</comment>
<evidence type="ECO:0000256" key="1">
    <source>
        <dbReference type="PROSITE-ProRule" id="PRU00047"/>
    </source>
</evidence>
<dbReference type="GO" id="GO:0003676">
    <property type="term" value="F:nucleic acid binding"/>
    <property type="evidence" value="ECO:0007669"/>
    <property type="project" value="InterPro"/>
</dbReference>
<dbReference type="SMART" id="SM00343">
    <property type="entry name" value="ZnF_C2HC"/>
    <property type="match status" value="2"/>
</dbReference>
<dbReference type="Proteomes" id="UP000215335">
    <property type="component" value="Unassembled WGS sequence"/>
</dbReference>
<dbReference type="SUPFAM" id="SSF57756">
    <property type="entry name" value="Retrovirus zinc finger-like domains"/>
    <property type="match status" value="1"/>
</dbReference>
<dbReference type="AlphaFoldDB" id="A0A232EFE0"/>
<keyword evidence="1" id="KW-0863">Zinc-finger</keyword>
<feature type="domain" description="CCHC-type" evidence="2">
    <location>
        <begin position="154"/>
        <end position="167"/>
    </location>
</feature>
<keyword evidence="1" id="KW-0862">Zinc</keyword>
<dbReference type="Gene3D" id="4.10.60.10">
    <property type="entry name" value="Zinc finger, CCHC-type"/>
    <property type="match status" value="1"/>
</dbReference>
<dbReference type="GO" id="GO:0008270">
    <property type="term" value="F:zinc ion binding"/>
    <property type="evidence" value="ECO:0007669"/>
    <property type="project" value="UniProtKB-KW"/>
</dbReference>
<name>A0A232EFE0_9HYME</name>
<evidence type="ECO:0000313" key="3">
    <source>
        <dbReference type="EMBL" id="OXU17075.1"/>
    </source>
</evidence>
<dbReference type="EMBL" id="NNAY01005042">
    <property type="protein sequence ID" value="OXU17075.1"/>
    <property type="molecule type" value="Genomic_DNA"/>
</dbReference>
<dbReference type="InterPro" id="IPR036875">
    <property type="entry name" value="Znf_CCHC_sf"/>
</dbReference>
<dbReference type="PANTHER" id="PTHR47331:SF1">
    <property type="entry name" value="GAG-LIKE PROTEIN"/>
    <property type="match status" value="1"/>
</dbReference>
<dbReference type="STRING" id="543379.A0A232EFE0"/>
<proteinExistence type="predicted"/>
<sequence length="280" mass="31627">METLELRFGNKSIISEKVVSGLKQLPNVVSSMDVLVFSTKLRSAVIALISLNSIGYFLSPDLLKELLMKLSPSMVADYGRYIRKIGSSDSNLQILSDFLDKEKGALNENEIACVKSMEECVSCNKSGHNIAKCKIFARELPSKRWSIVNRARLCYSCLRPGHMKKDCQGNMSCKHCKSSNHHELLHEFMIQRSEIQPGNRERIYRTPVLLKIIPITIHGLNTYVSTYALLYEGLTVTLIDRRIAHSVGTKGTRLKDQTAVEIKAEKIDIRLKSSKGEYYI</sequence>
<dbReference type="PANTHER" id="PTHR47331">
    <property type="entry name" value="PHD-TYPE DOMAIN-CONTAINING PROTEIN"/>
    <property type="match status" value="1"/>
</dbReference>
<dbReference type="PROSITE" id="PS50158">
    <property type="entry name" value="ZF_CCHC"/>
    <property type="match status" value="1"/>
</dbReference>
<evidence type="ECO:0000313" key="4">
    <source>
        <dbReference type="Proteomes" id="UP000215335"/>
    </source>
</evidence>
<evidence type="ECO:0000259" key="2">
    <source>
        <dbReference type="PROSITE" id="PS50158"/>
    </source>
</evidence>
<gene>
    <name evidence="3" type="ORF">TSAR_012479</name>
</gene>
<keyword evidence="4" id="KW-1185">Reference proteome</keyword>
<dbReference type="InterPro" id="IPR001878">
    <property type="entry name" value="Znf_CCHC"/>
</dbReference>
<reference evidence="3 4" key="1">
    <citation type="journal article" date="2017" name="Curr. Biol.">
        <title>The Evolution of Venom by Co-option of Single-Copy Genes.</title>
        <authorList>
            <person name="Martinson E.O."/>
            <person name="Mrinalini"/>
            <person name="Kelkar Y.D."/>
            <person name="Chang C.H."/>
            <person name="Werren J.H."/>
        </authorList>
    </citation>
    <scope>NUCLEOTIDE SEQUENCE [LARGE SCALE GENOMIC DNA]</scope>
    <source>
        <strain evidence="3 4">Alberta</strain>
        <tissue evidence="3">Whole body</tissue>
    </source>
</reference>